<dbReference type="Proteomes" id="UP000289600">
    <property type="component" value="Segment"/>
</dbReference>
<gene>
    <name evidence="1" type="ORF">mc_786</name>
</gene>
<name>A0A2P1EMR9_9VIRU</name>
<proteinExistence type="predicted"/>
<protein>
    <submittedName>
        <fullName evidence="1">Uncharacterized protein</fullName>
    </submittedName>
</protein>
<evidence type="ECO:0000313" key="1">
    <source>
        <dbReference type="EMBL" id="AVL95173.1"/>
    </source>
</evidence>
<dbReference type="EMBL" id="MG807320">
    <property type="protein sequence ID" value="AVL95173.1"/>
    <property type="molecule type" value="Genomic_DNA"/>
</dbReference>
<sequence>MKIKSILHIPQNRYDCNPYSSCVGHNKKFIKIIQHMRDNFNYPTPKKLDKKVKGYKYIIYESGGESSHFNDSAMSLLNDYDADLFDGEILGDVIFHNNKKFHEYFQELRKKTENDFSWDESYDKMKEHLLSQINIEEFI</sequence>
<evidence type="ECO:0000313" key="2">
    <source>
        <dbReference type="Proteomes" id="UP000289600"/>
    </source>
</evidence>
<accession>A0A2P1EMR9</accession>
<reference evidence="2" key="1">
    <citation type="submission" date="2018-01" db="EMBL/GenBank/DDBJ databases">
        <title>Testimony of 'menage a trois' revealed by the proteome of Megavirus virophage.</title>
        <authorList>
            <person name="Jeudy S."/>
            <person name="Bertaux L."/>
            <person name="Alempic J.-M."/>
            <person name="Lartigue A."/>
            <person name="Legendre M."/>
            <person name="Philippe N."/>
            <person name="Beucher L."/>
            <person name="Biondi E."/>
            <person name="Juul S."/>
            <person name="Turner D."/>
            <person name="Coute Y."/>
            <person name="Claverie J.-M."/>
            <person name="Abergel C."/>
        </authorList>
    </citation>
    <scope>NUCLEOTIDE SEQUENCE [LARGE SCALE GENOMIC DNA]</scope>
</reference>
<keyword evidence="2" id="KW-1185">Reference proteome</keyword>
<organism evidence="1 2">
    <name type="scientific">Moumouvirus australiensis</name>
    <dbReference type="NCBI Taxonomy" id="2109587"/>
    <lineage>
        <taxon>Viruses</taxon>
        <taxon>Varidnaviria</taxon>
        <taxon>Bamfordvirae</taxon>
        <taxon>Nucleocytoviricota</taxon>
        <taxon>Megaviricetes</taxon>
        <taxon>Imitervirales</taxon>
        <taxon>Mimiviridae</taxon>
        <taxon>Megamimivirinae</taxon>
        <taxon>Moumouvirus</taxon>
        <taxon>Moumouvirus australiense</taxon>
    </lineage>
</organism>